<keyword evidence="9 10" id="KW-0472">Membrane</keyword>
<comment type="similarity">
    <text evidence="3 10">Belongs to the nonaspanin (TM9SF) (TC 9.A.2) family.</text>
</comment>
<dbReference type="Pfam" id="PF02990">
    <property type="entry name" value="EMP70"/>
    <property type="match status" value="1"/>
</dbReference>
<dbReference type="PANTHER" id="PTHR10766">
    <property type="entry name" value="TRANSMEMBRANE 9 SUPERFAMILY PROTEIN"/>
    <property type="match status" value="1"/>
</dbReference>
<protein>
    <recommendedName>
        <fullName evidence="10">Transmembrane 9 superfamily member</fullName>
    </recommendedName>
</protein>
<keyword evidence="6" id="KW-0967">Endosome</keyword>
<evidence type="ECO:0000256" key="9">
    <source>
        <dbReference type="ARBA" id="ARBA00023136"/>
    </source>
</evidence>
<evidence type="ECO:0000256" key="2">
    <source>
        <dbReference type="ARBA" id="ARBA00004653"/>
    </source>
</evidence>
<dbReference type="GO" id="GO:0010008">
    <property type="term" value="C:endosome membrane"/>
    <property type="evidence" value="ECO:0007669"/>
    <property type="project" value="UniProtKB-SubCell"/>
</dbReference>
<keyword evidence="7 10" id="KW-1133">Transmembrane helix</keyword>
<comment type="subcellular location">
    <subcellularLocation>
        <location evidence="1">Endosome membrane</location>
        <topology evidence="1">Multi-pass membrane protein</topology>
    </subcellularLocation>
    <subcellularLocation>
        <location evidence="2">Golgi apparatus membrane</location>
        <topology evidence="2">Multi-pass membrane protein</topology>
    </subcellularLocation>
</comment>
<feature type="transmembrane region" description="Helical" evidence="10">
    <location>
        <begin position="478"/>
        <end position="500"/>
    </location>
</feature>
<feature type="chain" id="PRO_5044519806" description="Transmembrane 9 superfamily member" evidence="10">
    <location>
        <begin position="26"/>
        <end position="587"/>
    </location>
</feature>
<evidence type="ECO:0000256" key="7">
    <source>
        <dbReference type="ARBA" id="ARBA00022989"/>
    </source>
</evidence>
<dbReference type="GO" id="GO:0072657">
    <property type="term" value="P:protein localization to membrane"/>
    <property type="evidence" value="ECO:0007669"/>
    <property type="project" value="TreeGrafter"/>
</dbReference>
<reference evidence="12" key="1">
    <citation type="submission" date="2025-08" db="UniProtKB">
        <authorList>
            <consortium name="RefSeq"/>
        </authorList>
    </citation>
    <scope>IDENTIFICATION</scope>
    <source>
        <tissue evidence="12">Leaf</tissue>
    </source>
</reference>
<organism evidence="11 12">
    <name type="scientific">Rhodamnia argentea</name>
    <dbReference type="NCBI Taxonomy" id="178133"/>
    <lineage>
        <taxon>Eukaryota</taxon>
        <taxon>Viridiplantae</taxon>
        <taxon>Streptophyta</taxon>
        <taxon>Embryophyta</taxon>
        <taxon>Tracheophyta</taxon>
        <taxon>Spermatophyta</taxon>
        <taxon>Magnoliopsida</taxon>
        <taxon>eudicotyledons</taxon>
        <taxon>Gunneridae</taxon>
        <taxon>Pentapetalae</taxon>
        <taxon>rosids</taxon>
        <taxon>malvids</taxon>
        <taxon>Myrtales</taxon>
        <taxon>Myrtaceae</taxon>
        <taxon>Myrtoideae</taxon>
        <taxon>Myrteae</taxon>
        <taxon>Australasian group</taxon>
        <taxon>Rhodamnia</taxon>
    </lineage>
</organism>
<evidence type="ECO:0000256" key="1">
    <source>
        <dbReference type="ARBA" id="ARBA00004337"/>
    </source>
</evidence>
<evidence type="ECO:0000256" key="5">
    <source>
        <dbReference type="ARBA" id="ARBA00022729"/>
    </source>
</evidence>
<keyword evidence="4 10" id="KW-0812">Transmembrane</keyword>
<feature type="transmembrane region" description="Helical" evidence="10">
    <location>
        <begin position="555"/>
        <end position="577"/>
    </location>
</feature>
<dbReference type="RefSeq" id="XP_030529078.1">
    <property type="nucleotide sequence ID" value="XM_030673218.2"/>
</dbReference>
<name>A0A8B8P3C4_9MYRT</name>
<feature type="transmembrane region" description="Helical" evidence="10">
    <location>
        <begin position="388"/>
        <end position="410"/>
    </location>
</feature>
<dbReference type="GO" id="GO:0000139">
    <property type="term" value="C:Golgi membrane"/>
    <property type="evidence" value="ECO:0007669"/>
    <property type="project" value="UniProtKB-SubCell"/>
</dbReference>
<dbReference type="OrthoDB" id="1666796at2759"/>
<keyword evidence="8" id="KW-0333">Golgi apparatus</keyword>
<evidence type="ECO:0000256" key="8">
    <source>
        <dbReference type="ARBA" id="ARBA00023034"/>
    </source>
</evidence>
<feature type="signal peptide" evidence="10">
    <location>
        <begin position="1"/>
        <end position="25"/>
    </location>
</feature>
<evidence type="ECO:0000313" key="11">
    <source>
        <dbReference type="Proteomes" id="UP000827889"/>
    </source>
</evidence>
<dbReference type="Proteomes" id="UP000827889">
    <property type="component" value="Chromosome 5"/>
</dbReference>
<keyword evidence="5 10" id="KW-0732">Signal</keyword>
<proteinExistence type="inferred from homology"/>
<feature type="transmembrane region" description="Helical" evidence="10">
    <location>
        <begin position="323"/>
        <end position="345"/>
    </location>
</feature>
<evidence type="ECO:0000256" key="3">
    <source>
        <dbReference type="ARBA" id="ARBA00005227"/>
    </source>
</evidence>
<dbReference type="KEGG" id="rarg:115739910"/>
<evidence type="ECO:0000313" key="12">
    <source>
        <dbReference type="RefSeq" id="XP_030529078.1"/>
    </source>
</evidence>
<evidence type="ECO:0000256" key="6">
    <source>
        <dbReference type="ARBA" id="ARBA00022753"/>
    </source>
</evidence>
<accession>A0A8B8P3C4</accession>
<dbReference type="InterPro" id="IPR004240">
    <property type="entry name" value="EMP70"/>
</dbReference>
<dbReference type="AlphaFoldDB" id="A0A8B8P3C4"/>
<dbReference type="GeneID" id="115739910"/>
<feature type="transmembrane region" description="Helical" evidence="10">
    <location>
        <begin position="222"/>
        <end position="246"/>
    </location>
</feature>
<feature type="transmembrane region" description="Helical" evidence="10">
    <location>
        <begin position="448"/>
        <end position="472"/>
    </location>
</feature>
<keyword evidence="11" id="KW-1185">Reference proteome</keyword>
<evidence type="ECO:0000256" key="4">
    <source>
        <dbReference type="ARBA" id="ARBA00022692"/>
    </source>
</evidence>
<evidence type="ECO:0000256" key="10">
    <source>
        <dbReference type="RuleBase" id="RU363079"/>
    </source>
</evidence>
<feature type="transmembrane region" description="Helical" evidence="10">
    <location>
        <begin position="357"/>
        <end position="382"/>
    </location>
</feature>
<sequence>MGMEKSLALVAVPLLVICSLSHVRSDLLEHRYKVDDVVPLYVNKVGPFGSPSEAYGYYSLPFCRPDRIEEKQETFGEILNGDRLVTAPFTVKFLQWKDQEVACAKKLTSEEVSQFQAAIKQGYYFQMYCDDLPIWGFIGKVDRSSTNNSEHKYFLYQHFQLQIFFNKDQVIETRLWMHYDDIVELTEGREMDIKLLYSVYWIETSAHFHERTKKYSTPSLSAIHFFSIINSCWTLLILFVCLLTYYMRIVRKDFYHFILEDAAVDREQTGWKCIHSDVFRFPKYRLLFAAALGSGAQLCILVTFTLLLGLLGVFYPYNRGNLYVALIALYTMTSGFAGYLSVLFYCQIEGKNWGKNLLLTGFLSSVPLFLIFCFLNAVAVFYKANAALSLGTILILLLIWISLALPLLVLGGIAGEKSHGEFQASCETSKWPREVPSLQWYRGTLPQMVLAGFLPFSAIYIQLCSIFASLWGGNAYTLYSTMFVVFIILLITTSVITVALTHFQLAAEDHRWWWRSFFCGGSVGLYVYGFCFYYCNWRSDFSGFLQLSFFFGYMAWISYCIFLMCGSVGFYAALLYVRHIYSSIKSD</sequence>
<dbReference type="PANTHER" id="PTHR10766:SF14">
    <property type="entry name" value="TRANSMEMBRANE 9 SUPERFAMILY MEMBER 2"/>
    <property type="match status" value="1"/>
</dbReference>
<feature type="transmembrane region" description="Helical" evidence="10">
    <location>
        <begin position="286"/>
        <end position="317"/>
    </location>
</feature>
<feature type="transmembrane region" description="Helical" evidence="10">
    <location>
        <begin position="512"/>
        <end position="535"/>
    </location>
</feature>
<gene>
    <name evidence="12" type="primary">LOC115739910</name>
</gene>